<dbReference type="PANTHER" id="PTHR46470">
    <property type="entry name" value="N-ACYLNEURAMINATE-9-PHOSPHATASE"/>
    <property type="match status" value="1"/>
</dbReference>
<proteinExistence type="predicted"/>
<evidence type="ECO:0000256" key="1">
    <source>
        <dbReference type="ARBA" id="ARBA00001946"/>
    </source>
</evidence>
<dbReference type="InterPro" id="IPR041492">
    <property type="entry name" value="HAD_2"/>
</dbReference>
<reference evidence="6" key="1">
    <citation type="journal article" date="2019" name="Int. J. Syst. Evol. Microbiol.">
        <title>The Global Catalogue of Microorganisms (GCM) 10K type strain sequencing project: providing services to taxonomists for standard genome sequencing and annotation.</title>
        <authorList>
            <consortium name="The Broad Institute Genomics Platform"/>
            <consortium name="The Broad Institute Genome Sequencing Center for Infectious Disease"/>
            <person name="Wu L."/>
            <person name="Ma J."/>
        </authorList>
    </citation>
    <scope>NUCLEOTIDE SEQUENCE [LARGE SCALE GENOMIC DNA]</scope>
    <source>
        <strain evidence="6">JCM 9731</strain>
    </source>
</reference>
<comment type="cofactor">
    <cofactor evidence="1">
        <name>Mg(2+)</name>
        <dbReference type="ChEBI" id="CHEBI:18420"/>
    </cofactor>
</comment>
<evidence type="ECO:0000256" key="3">
    <source>
        <dbReference type="ARBA" id="ARBA00022801"/>
    </source>
</evidence>
<dbReference type="SFLD" id="SFLDG01129">
    <property type="entry name" value="C1.5:_HAD__Beta-PGM__Phosphata"/>
    <property type="match status" value="1"/>
</dbReference>
<dbReference type="Gene3D" id="3.40.50.1000">
    <property type="entry name" value="HAD superfamily/HAD-like"/>
    <property type="match status" value="1"/>
</dbReference>
<dbReference type="SUPFAM" id="SSF56784">
    <property type="entry name" value="HAD-like"/>
    <property type="match status" value="1"/>
</dbReference>
<keyword evidence="2" id="KW-0479">Metal-binding</keyword>
<dbReference type="Gene3D" id="1.20.120.710">
    <property type="entry name" value="Haloacid dehalogenase hydrolase-like domain"/>
    <property type="match status" value="1"/>
</dbReference>
<dbReference type="InterPro" id="IPR036412">
    <property type="entry name" value="HAD-like_sf"/>
</dbReference>
<dbReference type="PRINTS" id="PR00413">
    <property type="entry name" value="HADHALOGNASE"/>
</dbReference>
<dbReference type="Proteomes" id="UP001500782">
    <property type="component" value="Unassembled WGS sequence"/>
</dbReference>
<dbReference type="InterPro" id="IPR023214">
    <property type="entry name" value="HAD_sf"/>
</dbReference>
<dbReference type="InterPro" id="IPR051400">
    <property type="entry name" value="HAD-like_hydrolase"/>
</dbReference>
<dbReference type="GO" id="GO:0016787">
    <property type="term" value="F:hydrolase activity"/>
    <property type="evidence" value="ECO:0007669"/>
    <property type="project" value="UniProtKB-KW"/>
</dbReference>
<dbReference type="PANTHER" id="PTHR46470:SF2">
    <property type="entry name" value="GLYCERALDEHYDE 3-PHOSPHATE PHOSPHATASE"/>
    <property type="match status" value="1"/>
</dbReference>
<organism evidence="5 6">
    <name type="scientific">Bacillus carboniphilus</name>
    <dbReference type="NCBI Taxonomy" id="86663"/>
    <lineage>
        <taxon>Bacteria</taxon>
        <taxon>Bacillati</taxon>
        <taxon>Bacillota</taxon>
        <taxon>Bacilli</taxon>
        <taxon>Bacillales</taxon>
        <taxon>Bacillaceae</taxon>
        <taxon>Bacillus</taxon>
    </lineage>
</organism>
<dbReference type="NCBIfam" id="TIGR01509">
    <property type="entry name" value="HAD-SF-IA-v3"/>
    <property type="match status" value="1"/>
</dbReference>
<evidence type="ECO:0000313" key="6">
    <source>
        <dbReference type="Proteomes" id="UP001500782"/>
    </source>
</evidence>
<name>A0ABP3G4Q7_9BACI</name>
<dbReference type="EMBL" id="BAAADJ010000043">
    <property type="protein sequence ID" value="GAA0335960.1"/>
    <property type="molecule type" value="Genomic_DNA"/>
</dbReference>
<sequence>MESCKAMLFDLDDTLLNRDKAVDRMFFMILERCYEDVTHSAITEMLQRFKEYDKRSYGDGDKTKVLESFFDEFPPNNRLPRNSIQEFWNDHFPACFSINPNIIDIVNTIKRQVKVAIITNGSTQRQKAKIINTNLDDCFDIIIISEEVGFSKPDKRIFDLALNKLNVQPEDALFVGDDIEKDIGGCQNANIKGIWFNPHMIKNDTEIKPYAEINSFDRLLEIMNWAVDKGEIG</sequence>
<dbReference type="SFLD" id="SFLDS00003">
    <property type="entry name" value="Haloacid_Dehalogenase"/>
    <property type="match status" value="1"/>
</dbReference>
<protein>
    <submittedName>
        <fullName evidence="5">HAD family hydrolase</fullName>
    </submittedName>
</protein>
<keyword evidence="3 5" id="KW-0378">Hydrolase</keyword>
<evidence type="ECO:0000313" key="5">
    <source>
        <dbReference type="EMBL" id="GAA0335960.1"/>
    </source>
</evidence>
<gene>
    <name evidence="5" type="ORF">GCM10008967_27960</name>
</gene>
<comment type="caution">
    <text evidence="5">The sequence shown here is derived from an EMBL/GenBank/DDBJ whole genome shotgun (WGS) entry which is preliminary data.</text>
</comment>
<dbReference type="NCBIfam" id="TIGR01549">
    <property type="entry name" value="HAD-SF-IA-v1"/>
    <property type="match status" value="1"/>
</dbReference>
<accession>A0ABP3G4Q7</accession>
<evidence type="ECO:0000256" key="4">
    <source>
        <dbReference type="ARBA" id="ARBA00022842"/>
    </source>
</evidence>
<dbReference type="Pfam" id="PF13419">
    <property type="entry name" value="HAD_2"/>
    <property type="match status" value="1"/>
</dbReference>
<evidence type="ECO:0000256" key="2">
    <source>
        <dbReference type="ARBA" id="ARBA00022723"/>
    </source>
</evidence>
<keyword evidence="4" id="KW-0460">Magnesium</keyword>
<dbReference type="InterPro" id="IPR006439">
    <property type="entry name" value="HAD-SF_hydro_IA"/>
</dbReference>
<keyword evidence="6" id="KW-1185">Reference proteome</keyword>